<dbReference type="CDD" id="cd15873">
    <property type="entry name" value="R-SNARE_STXBP5_6"/>
    <property type="match status" value="1"/>
</dbReference>
<dbReference type="GO" id="GO:0005096">
    <property type="term" value="F:GTPase activator activity"/>
    <property type="evidence" value="ECO:0007669"/>
    <property type="project" value="TreeGrafter"/>
</dbReference>
<dbReference type="InterPro" id="IPR015943">
    <property type="entry name" value="WD40/YVTN_repeat-like_dom_sf"/>
</dbReference>
<proteinExistence type="inferred from homology"/>
<dbReference type="PANTHER" id="PTHR10241">
    <property type="entry name" value="LETHAL 2 GIANT LARVAE PROTEIN"/>
    <property type="match status" value="1"/>
</dbReference>
<dbReference type="GO" id="GO:0045159">
    <property type="term" value="F:myosin II binding"/>
    <property type="evidence" value="ECO:0007669"/>
    <property type="project" value="TreeGrafter"/>
</dbReference>
<name>A0AAW0GXL0_9APHY</name>
<evidence type="ECO:0000256" key="2">
    <source>
        <dbReference type="ARBA" id="ARBA00022483"/>
    </source>
</evidence>
<evidence type="ECO:0000313" key="6">
    <source>
        <dbReference type="EMBL" id="KAK7695037.1"/>
    </source>
</evidence>
<keyword evidence="3" id="KW-0853">WD repeat</keyword>
<feature type="compositionally biased region" description="Pro residues" evidence="4">
    <location>
        <begin position="441"/>
        <end position="454"/>
    </location>
</feature>
<dbReference type="GO" id="GO:0006887">
    <property type="term" value="P:exocytosis"/>
    <property type="evidence" value="ECO:0007669"/>
    <property type="project" value="UniProtKB-KW"/>
</dbReference>
<evidence type="ECO:0000313" key="7">
    <source>
        <dbReference type="Proteomes" id="UP001385951"/>
    </source>
</evidence>
<accession>A0AAW0GXL0</accession>
<dbReference type="AlphaFoldDB" id="A0AAW0GXL0"/>
<keyword evidence="7" id="KW-1185">Reference proteome</keyword>
<dbReference type="EMBL" id="JASBNA010000002">
    <property type="protein sequence ID" value="KAK7695037.1"/>
    <property type="molecule type" value="Genomic_DNA"/>
</dbReference>
<dbReference type="SMART" id="SM00320">
    <property type="entry name" value="WD40"/>
    <property type="match status" value="5"/>
</dbReference>
<dbReference type="Proteomes" id="UP001385951">
    <property type="component" value="Unassembled WGS sequence"/>
</dbReference>
<dbReference type="PANTHER" id="PTHR10241:SF25">
    <property type="entry name" value="TOMOSYN, ISOFORM C"/>
    <property type="match status" value="1"/>
</dbReference>
<dbReference type="GO" id="GO:0005737">
    <property type="term" value="C:cytoplasm"/>
    <property type="evidence" value="ECO:0007669"/>
    <property type="project" value="TreeGrafter"/>
</dbReference>
<dbReference type="GO" id="GO:0005886">
    <property type="term" value="C:plasma membrane"/>
    <property type="evidence" value="ECO:0007669"/>
    <property type="project" value="TreeGrafter"/>
</dbReference>
<reference evidence="6 7" key="1">
    <citation type="submission" date="2022-09" db="EMBL/GenBank/DDBJ databases">
        <authorList>
            <person name="Palmer J.M."/>
        </authorList>
    </citation>
    <scope>NUCLEOTIDE SEQUENCE [LARGE SCALE GENOMIC DNA]</scope>
    <source>
        <strain evidence="6 7">DSM 7382</strain>
    </source>
</reference>
<feature type="domain" description="Lethal giant larvae (Lgl)-like C-terminal" evidence="5">
    <location>
        <begin position="632"/>
        <end position="1029"/>
    </location>
</feature>
<comment type="similarity">
    <text evidence="1">Belongs to the WD repeat L(2)GL family.</text>
</comment>
<dbReference type="InterPro" id="IPR013905">
    <property type="entry name" value="Lgl_C_dom"/>
</dbReference>
<dbReference type="SUPFAM" id="SSF50978">
    <property type="entry name" value="WD40 repeat-like"/>
    <property type="match status" value="1"/>
</dbReference>
<gene>
    <name evidence="6" type="ORF">QCA50_002225</name>
</gene>
<dbReference type="Pfam" id="PF08596">
    <property type="entry name" value="Lgl_C"/>
    <property type="match status" value="1"/>
</dbReference>
<dbReference type="InterPro" id="IPR001680">
    <property type="entry name" value="WD40_rpt"/>
</dbReference>
<dbReference type="GO" id="GO:0006893">
    <property type="term" value="P:Golgi to plasma membrane transport"/>
    <property type="evidence" value="ECO:0007669"/>
    <property type="project" value="TreeGrafter"/>
</dbReference>
<evidence type="ECO:0000259" key="5">
    <source>
        <dbReference type="Pfam" id="PF08596"/>
    </source>
</evidence>
<dbReference type="Gene3D" id="2.130.10.10">
    <property type="entry name" value="YVTN repeat-like/Quinoprotein amine dehydrogenase"/>
    <property type="match status" value="2"/>
</dbReference>
<evidence type="ECO:0000256" key="3">
    <source>
        <dbReference type="PROSITE-ProRule" id="PRU00221"/>
    </source>
</evidence>
<dbReference type="InterPro" id="IPR036322">
    <property type="entry name" value="WD40_repeat_dom_sf"/>
</dbReference>
<sequence length="1122" mass="122504">MFSRHEGKVFVDLSAELNDESDWKPGILRNLSHYIDVSSLAYEPIAGLLAIGTSHGSIHIFGSPGVDIRLEVSERTKVKLLQFSPSALKLLCVDDHERLHIWDLTSPGRPKLQKITNSRHPINALSLSPSHTHAFIALSNGEVKTYDLLCAWYSPYTIPNQWSLYEEKMSATGMPGFNEPGSQMPFDVVVHPRDLNMIFIVYGGGVVLYNLTEQKVLRTFELILPPGAPGGAGYNSPDLMTHRRPSVTAFAIHPAGHFFATGHVDGSIAFWALDDEDKPLIVRTLDEVDVHVVDAAKLDEVMSSPDKSTPMDREPIFKLAWSGYSNSTDPRGGDTTLTILGGTNANESPGVTVILFPAFNPTEVPNSLETQHTLPPQVRRAMKQSLDPKDAHIYYTKGIIQDFFLLPKESPHFSGTFDPTAIILVYDSARDARATEAYQFPPPSFVSPSPPPAETNPVEADTQADPVTDNAASSGENEDKDPLADELADTLLSMVLTDDDPKQLQLPTSLWSGVAGGTLYTLDKHAFESLMNQDETNNVHGFPLRGGVAWVEDTEQQMKLMKVQPNRVLITYHRDLIVRFQDLTAKLLVSSETSPLTSSFPNPIPHLAIDLTPVLSEPAIATRTSPRFFDEARIQYVQLATECLECGIVLQTGEVVIYRLDHGEASSTSQTVLEDKELIGLSHIVPQTGHKYRPAFMFMSGRGPMSAFALSDIGFLASAYDDGSLFIVDMRGPRVILRDTSGTKEEHRSLFHGPEANPVVSLTWTVTGTSVDHTPRILLIAVRASSATTIHTVLRSQTGAWSIKTPPEKTEAAPHPLPGGSIVINTKGYPCRADRNGLTVSLTPPTDPSEFKRSIWITAGSKGARCVADVTGEKLGRTEWGSKIGKVEQVEVIRKNAATVLVAYTDRRQAVVYSLPFLEHLHTLQMVQTSAELLSTDGTGDYIEWVRHLPSGLINLAKYGTLFDIRRSAPYASPDVILADETRTVPPQPQPVSIGPASVLSSWWGIITSNTMTGEQIDTLLAGPDRPVPQSYQRPKPHAIGEGPGSSTSINSAANNARYIASSASSAANGLYNRLGAAMAERGEMLGQLQESFDSLEQGSRKMLAQTKTMAAQQTAKGWFGF</sequence>
<protein>
    <recommendedName>
        <fullName evidence="5">Lethal giant larvae (Lgl)-like C-terminal domain-containing protein</fullName>
    </recommendedName>
</protein>
<dbReference type="GO" id="GO:0019905">
    <property type="term" value="F:syntaxin binding"/>
    <property type="evidence" value="ECO:0007669"/>
    <property type="project" value="TreeGrafter"/>
</dbReference>
<dbReference type="PROSITE" id="PS50082">
    <property type="entry name" value="WD_REPEATS_2"/>
    <property type="match status" value="1"/>
</dbReference>
<keyword evidence="2" id="KW-0268">Exocytosis</keyword>
<feature type="repeat" description="WD" evidence="3">
    <location>
        <begin position="240"/>
        <end position="281"/>
    </location>
</feature>
<organism evidence="6 7">
    <name type="scientific">Cerrena zonata</name>
    <dbReference type="NCBI Taxonomy" id="2478898"/>
    <lineage>
        <taxon>Eukaryota</taxon>
        <taxon>Fungi</taxon>
        <taxon>Dikarya</taxon>
        <taxon>Basidiomycota</taxon>
        <taxon>Agaricomycotina</taxon>
        <taxon>Agaricomycetes</taxon>
        <taxon>Polyporales</taxon>
        <taxon>Cerrenaceae</taxon>
        <taxon>Cerrena</taxon>
    </lineage>
</organism>
<feature type="region of interest" description="Disordered" evidence="4">
    <location>
        <begin position="441"/>
        <end position="482"/>
    </location>
</feature>
<comment type="caution">
    <text evidence="6">The sequence shown here is derived from an EMBL/GenBank/DDBJ whole genome shotgun (WGS) entry which is preliminary data.</text>
</comment>
<evidence type="ECO:0000256" key="1">
    <source>
        <dbReference type="ARBA" id="ARBA00008070"/>
    </source>
</evidence>
<evidence type="ECO:0000256" key="4">
    <source>
        <dbReference type="SAM" id="MobiDB-lite"/>
    </source>
</evidence>